<dbReference type="SMART" id="SM00955">
    <property type="entry name" value="RNB"/>
    <property type="match status" value="1"/>
</dbReference>
<dbReference type="SUPFAM" id="SSF50249">
    <property type="entry name" value="Nucleic acid-binding proteins"/>
    <property type="match status" value="1"/>
</dbReference>
<dbReference type="PANTHER" id="PTHR23355">
    <property type="entry name" value="RIBONUCLEASE"/>
    <property type="match status" value="1"/>
</dbReference>
<name>A0A4R7HY01_9ACTN</name>
<dbReference type="Pfam" id="PF18614">
    <property type="entry name" value="RNase_II_C_S1"/>
    <property type="match status" value="1"/>
</dbReference>
<feature type="domain" description="RNB" evidence="1">
    <location>
        <begin position="48"/>
        <end position="356"/>
    </location>
</feature>
<evidence type="ECO:0000259" key="1">
    <source>
        <dbReference type="SMART" id="SM00955"/>
    </source>
</evidence>
<protein>
    <submittedName>
        <fullName evidence="2">RNB domain-containing protein</fullName>
    </submittedName>
</protein>
<dbReference type="InterPro" id="IPR001900">
    <property type="entry name" value="RNase_II/R"/>
</dbReference>
<accession>A0A4R7HY01</accession>
<dbReference type="PANTHER" id="PTHR23355:SF9">
    <property type="entry name" value="DIS3-LIKE EXONUCLEASE 2"/>
    <property type="match status" value="1"/>
</dbReference>
<dbReference type="InterPro" id="IPR050180">
    <property type="entry name" value="RNR_Ribonuclease"/>
</dbReference>
<dbReference type="GO" id="GO:0004540">
    <property type="term" value="F:RNA nuclease activity"/>
    <property type="evidence" value="ECO:0007669"/>
    <property type="project" value="InterPro"/>
</dbReference>
<dbReference type="InterPro" id="IPR012340">
    <property type="entry name" value="NA-bd_OB-fold"/>
</dbReference>
<evidence type="ECO:0000313" key="3">
    <source>
        <dbReference type="Proteomes" id="UP000294558"/>
    </source>
</evidence>
<dbReference type="EMBL" id="SOAU01000001">
    <property type="protein sequence ID" value="TDT15359.1"/>
    <property type="molecule type" value="Genomic_DNA"/>
</dbReference>
<keyword evidence="3" id="KW-1185">Reference proteome</keyword>
<dbReference type="Pfam" id="PF00773">
    <property type="entry name" value="RNB"/>
    <property type="match status" value="1"/>
</dbReference>
<dbReference type="GO" id="GO:0003723">
    <property type="term" value="F:RNA binding"/>
    <property type="evidence" value="ECO:0007669"/>
    <property type="project" value="InterPro"/>
</dbReference>
<dbReference type="AlphaFoldDB" id="A0A4R7HY01"/>
<proteinExistence type="predicted"/>
<dbReference type="Proteomes" id="UP000294558">
    <property type="component" value="Unassembled WGS sequence"/>
</dbReference>
<reference evidence="2 3" key="1">
    <citation type="submission" date="2019-03" db="EMBL/GenBank/DDBJ databases">
        <title>Sequencing the genomes of 1000 actinobacteria strains.</title>
        <authorList>
            <person name="Klenk H.-P."/>
        </authorList>
    </citation>
    <scope>NUCLEOTIDE SEQUENCE [LARGE SCALE GENOMIC DNA]</scope>
    <source>
        <strain evidence="2 3">DSM 18936</strain>
    </source>
</reference>
<dbReference type="InterPro" id="IPR040596">
    <property type="entry name" value="RNase_II_C_S1"/>
</dbReference>
<gene>
    <name evidence="2" type="ORF">BDK89_0929</name>
</gene>
<dbReference type="GO" id="GO:0006402">
    <property type="term" value="P:mRNA catabolic process"/>
    <property type="evidence" value="ECO:0007669"/>
    <property type="project" value="TreeGrafter"/>
</dbReference>
<sequence>MRLVDGAREMMIDGLDRIRQECGIPTSFPPEVLDAAAAAAARTPGAEHRDRTGERFVTLDPASSTDLDQAFAIEQAGDDVILHYAIADVGWFVRSGDALDREAFERAVTVYLPDERATLYPTVLSEGAASLLPDVDRPAVVFAVRVAPDGTPRLDGVERALIRNQAKLAYDTVTPADLPDGFAELHRRIQIAEAARGAPRVEFPEQEIARADSRLRLHFRPRLESEEQNAALSLATNMAVGEALFAAGTGLFRVMPDVDERRHRQLRNSARAFGLDWPASTPLDAFERSLPRDDPRTSAFLIAVRRAAGGASYAPFEPGVRPWHSAVAATYAQATAPLRRLQDRYVVEAALAVANGDPVPDEISQAFQELPAAMSQGDQRANRAERMALDLAEAVVLSGREGEIFDAVVIDESDRGVEVQIVEPAILVRLSAHRVDPGDEVRVRLESVDVERRSVAFQRVG</sequence>
<organism evidence="2 3">
    <name type="scientific">Ilumatobacter fluminis</name>
    <dbReference type="NCBI Taxonomy" id="467091"/>
    <lineage>
        <taxon>Bacteria</taxon>
        <taxon>Bacillati</taxon>
        <taxon>Actinomycetota</taxon>
        <taxon>Acidimicrobiia</taxon>
        <taxon>Acidimicrobiales</taxon>
        <taxon>Ilumatobacteraceae</taxon>
        <taxon>Ilumatobacter</taxon>
    </lineage>
</organism>
<dbReference type="GO" id="GO:0005829">
    <property type="term" value="C:cytosol"/>
    <property type="evidence" value="ECO:0007669"/>
    <property type="project" value="TreeGrafter"/>
</dbReference>
<comment type="caution">
    <text evidence="2">The sequence shown here is derived from an EMBL/GenBank/DDBJ whole genome shotgun (WGS) entry which is preliminary data.</text>
</comment>
<evidence type="ECO:0000313" key="2">
    <source>
        <dbReference type="EMBL" id="TDT15359.1"/>
    </source>
</evidence>
<dbReference type="RefSeq" id="WP_133867817.1">
    <property type="nucleotide sequence ID" value="NZ_SOAU01000001.1"/>
</dbReference>
<dbReference type="OrthoDB" id="5800376at2"/>